<gene>
    <name evidence="3" type="ORF">N8K70_01490</name>
</gene>
<organism evidence="3 4">
    <name type="scientific">Microbacterium betulae</name>
    <dbReference type="NCBI Taxonomy" id="2981139"/>
    <lineage>
        <taxon>Bacteria</taxon>
        <taxon>Bacillati</taxon>
        <taxon>Actinomycetota</taxon>
        <taxon>Actinomycetes</taxon>
        <taxon>Micrococcales</taxon>
        <taxon>Microbacteriaceae</taxon>
        <taxon>Microbacterium</taxon>
    </lineage>
</organism>
<feature type="chain" id="PRO_5041692908" evidence="2">
    <location>
        <begin position="28"/>
        <end position="316"/>
    </location>
</feature>
<reference evidence="3 4" key="1">
    <citation type="submission" date="2023-02" db="EMBL/GenBank/DDBJ databases">
        <title>Microbacterium betulae sp. nov., isolated from birch wood.</title>
        <authorList>
            <person name="Pasciak M."/>
            <person name="Pawlik K.J."/>
            <person name="Martynowski D."/>
            <person name="Laczmanski L."/>
            <person name="Ciekot J."/>
            <person name="Szponar B."/>
            <person name="Wojcik-Fatla A."/>
            <person name="Mackiewicz B."/>
            <person name="Farian E."/>
            <person name="Cholewa G."/>
            <person name="Cholewa A."/>
            <person name="Dutkiewicz J."/>
        </authorList>
    </citation>
    <scope>NUCLEOTIDE SEQUENCE [LARGE SCALE GENOMIC DNA]</scope>
    <source>
        <strain evidence="3 4">AB</strain>
    </source>
</reference>
<dbReference type="EMBL" id="CP118157">
    <property type="protein sequence ID" value="WOF23375.1"/>
    <property type="molecule type" value="Genomic_DNA"/>
</dbReference>
<evidence type="ECO:0000256" key="2">
    <source>
        <dbReference type="SAM" id="SignalP"/>
    </source>
</evidence>
<protein>
    <submittedName>
        <fullName evidence="3">Heavy-metal-associated domain-containing protein</fullName>
    </submittedName>
</protein>
<feature type="region of interest" description="Disordered" evidence="1">
    <location>
        <begin position="290"/>
        <end position="316"/>
    </location>
</feature>
<keyword evidence="4" id="KW-1185">Reference proteome</keyword>
<evidence type="ECO:0000313" key="4">
    <source>
        <dbReference type="Proteomes" id="UP001305498"/>
    </source>
</evidence>
<evidence type="ECO:0000313" key="3">
    <source>
        <dbReference type="EMBL" id="WOF23375.1"/>
    </source>
</evidence>
<dbReference type="KEGG" id="mbet:N8K70_01490"/>
<dbReference type="AlphaFoldDB" id="A0AA97FJE6"/>
<dbReference type="RefSeq" id="WP_317139846.1">
    <property type="nucleotide sequence ID" value="NZ_CP118157.1"/>
</dbReference>
<keyword evidence="2" id="KW-0732">Signal</keyword>
<feature type="signal peptide" evidence="2">
    <location>
        <begin position="1"/>
        <end position="27"/>
    </location>
</feature>
<feature type="compositionally biased region" description="Basic and acidic residues" evidence="1">
    <location>
        <begin position="305"/>
        <end position="316"/>
    </location>
</feature>
<sequence length="316" mass="32900">MNTPARLGLYATGLAAAFGAAFLVADAVVPADAVDDWNASIAAQDGHGDAEADDAPLANGVSLDREGYRLADVAAPGEPGRAGELSFTVVDASGAAVTEYAESHEKDLHLVVVRGDGAEFRHVHPEIGADGTWSLPWTWEAAGGYRVFADFVPAAQDESITLTSTLQVAGDFVPQEIAGEVREASVDGYDVTLEGELRVGASSDLTLAVAKDGEPVTELEPYLGAFGHLVALRSGDLSYLHVHPEGADPEAGELSGPEIAFVSEAPTPGRYLLYFDFQIDGVVRSVPFQVDAGDPADDGTGTDGEAEHGTGEGHER</sequence>
<name>A0AA97FJE6_9MICO</name>
<dbReference type="Proteomes" id="UP001305498">
    <property type="component" value="Chromosome"/>
</dbReference>
<accession>A0AA97FJE6</accession>
<evidence type="ECO:0000256" key="1">
    <source>
        <dbReference type="SAM" id="MobiDB-lite"/>
    </source>
</evidence>
<proteinExistence type="predicted"/>